<dbReference type="CDD" id="cd02440">
    <property type="entry name" value="AdoMet_MTases"/>
    <property type="match status" value="1"/>
</dbReference>
<evidence type="ECO:0008006" key="2">
    <source>
        <dbReference type="Google" id="ProtNLM"/>
    </source>
</evidence>
<dbReference type="EMBL" id="UINC01042143">
    <property type="protein sequence ID" value="SVB44374.1"/>
    <property type="molecule type" value="Genomic_DNA"/>
</dbReference>
<dbReference type="SUPFAM" id="SSF53335">
    <property type="entry name" value="S-adenosyl-L-methionine-dependent methyltransferases"/>
    <property type="match status" value="1"/>
</dbReference>
<dbReference type="Gene3D" id="3.40.50.150">
    <property type="entry name" value="Vaccinia Virus protein VP39"/>
    <property type="match status" value="1"/>
</dbReference>
<name>A0A382E2M9_9ZZZZ</name>
<gene>
    <name evidence="1" type="ORF">METZ01_LOCUS197228</name>
</gene>
<protein>
    <recommendedName>
        <fullName evidence="2">Methyltransferase type 11 domain-containing protein</fullName>
    </recommendedName>
</protein>
<dbReference type="Pfam" id="PF13489">
    <property type="entry name" value="Methyltransf_23"/>
    <property type="match status" value="1"/>
</dbReference>
<dbReference type="AlphaFoldDB" id="A0A382E2M9"/>
<reference evidence="1" key="1">
    <citation type="submission" date="2018-05" db="EMBL/GenBank/DDBJ databases">
        <authorList>
            <person name="Lanie J.A."/>
            <person name="Ng W.-L."/>
            <person name="Kazmierczak K.M."/>
            <person name="Andrzejewski T.M."/>
            <person name="Davidsen T.M."/>
            <person name="Wayne K.J."/>
            <person name="Tettelin H."/>
            <person name="Glass J.I."/>
            <person name="Rusch D."/>
            <person name="Podicherti R."/>
            <person name="Tsui H.-C.T."/>
            <person name="Winkler M.E."/>
        </authorList>
    </citation>
    <scope>NUCLEOTIDE SEQUENCE</scope>
</reference>
<organism evidence="1">
    <name type="scientific">marine metagenome</name>
    <dbReference type="NCBI Taxonomy" id="408172"/>
    <lineage>
        <taxon>unclassified sequences</taxon>
        <taxon>metagenomes</taxon>
        <taxon>ecological metagenomes</taxon>
    </lineage>
</organism>
<accession>A0A382E2M9</accession>
<proteinExistence type="predicted"/>
<sequence>LKTDDLHYGYWPEDLEVDVVNFPKAQKNYSDFIFSHIPEGTQKILDVGSGSGNFAKRLIDKKFSVDCVSPSKYLTNQIHDKLGESVEVFPCIYEDVKTEKRYDLALFSESFQYINIQAALEKSLELLSENGYLLICDFFRTDAEGKSPLGGGHSLSNFQEILSQFSFEGIENIDITKETAPTIQILDDFLSEVGFPFRDMISRYFQSNYPGFSKLLNWKFKERFEKINRVYFSGNKNIDAFMKYKTYRLFLYRKK</sequence>
<feature type="non-terminal residue" evidence="1">
    <location>
        <position position="1"/>
    </location>
</feature>
<evidence type="ECO:0000313" key="1">
    <source>
        <dbReference type="EMBL" id="SVB44374.1"/>
    </source>
</evidence>
<dbReference type="InterPro" id="IPR029063">
    <property type="entry name" value="SAM-dependent_MTases_sf"/>
</dbReference>